<dbReference type="PANTHER" id="PTHR10357:SF210">
    <property type="entry name" value="MALTODEXTRIN GLUCOSIDASE"/>
    <property type="match status" value="1"/>
</dbReference>
<dbReference type="EMBL" id="FOYQ01000001">
    <property type="protein sequence ID" value="SFR38899.1"/>
    <property type="molecule type" value="Genomic_DNA"/>
</dbReference>
<keyword evidence="5" id="KW-1185">Reference proteome</keyword>
<keyword evidence="1" id="KW-0378">Hydrolase</keyword>
<dbReference type="Pfam" id="PF09087">
    <property type="entry name" value="Cyc-maltodext_N"/>
    <property type="match status" value="1"/>
</dbReference>
<feature type="domain" description="Glycosyl hydrolase family 13 catalytic" evidence="3">
    <location>
        <begin position="135"/>
        <end position="540"/>
    </location>
</feature>
<evidence type="ECO:0000313" key="4">
    <source>
        <dbReference type="EMBL" id="SFR38899.1"/>
    </source>
</evidence>
<evidence type="ECO:0000313" key="5">
    <source>
        <dbReference type="Proteomes" id="UP000199534"/>
    </source>
</evidence>
<dbReference type="STRING" id="400055.SAMN04490243_1452"/>
<dbReference type="InterPro" id="IPR013783">
    <property type="entry name" value="Ig-like_fold"/>
</dbReference>
<dbReference type="PANTHER" id="PTHR10357">
    <property type="entry name" value="ALPHA-AMYLASE FAMILY MEMBER"/>
    <property type="match status" value="1"/>
</dbReference>
<dbReference type="InterPro" id="IPR006047">
    <property type="entry name" value="GH13_cat_dom"/>
</dbReference>
<dbReference type="Pfam" id="PF10438">
    <property type="entry name" value="Cyc-maltodext_C"/>
    <property type="match status" value="1"/>
</dbReference>
<reference evidence="4 5" key="1">
    <citation type="submission" date="2016-10" db="EMBL/GenBank/DDBJ databases">
        <authorList>
            <person name="de Groot N.N."/>
        </authorList>
    </citation>
    <scope>NUCLEOTIDE SEQUENCE [LARGE SCALE GENOMIC DNA]</scope>
    <source>
        <strain evidence="4 5">DSM 21019</strain>
    </source>
</reference>
<evidence type="ECO:0000259" key="3">
    <source>
        <dbReference type="SMART" id="SM00642"/>
    </source>
</evidence>
<dbReference type="InterPro" id="IPR017853">
    <property type="entry name" value="GH"/>
</dbReference>
<dbReference type="Pfam" id="PF00128">
    <property type="entry name" value="Alpha-amylase"/>
    <property type="match status" value="1"/>
</dbReference>
<dbReference type="SMART" id="SM00642">
    <property type="entry name" value="Aamy"/>
    <property type="match status" value="1"/>
</dbReference>
<dbReference type="CDD" id="cd11340">
    <property type="entry name" value="AmyAc_bac_CMD_like_3"/>
    <property type="match status" value="1"/>
</dbReference>
<dbReference type="GO" id="GO:0005975">
    <property type="term" value="P:carbohydrate metabolic process"/>
    <property type="evidence" value="ECO:0007669"/>
    <property type="project" value="InterPro"/>
</dbReference>
<dbReference type="Gene3D" id="2.60.40.10">
    <property type="entry name" value="Immunoglobulins"/>
    <property type="match status" value="1"/>
</dbReference>
<dbReference type="SUPFAM" id="SSF81296">
    <property type="entry name" value="E set domains"/>
    <property type="match status" value="1"/>
</dbReference>
<dbReference type="InterPro" id="IPR013780">
    <property type="entry name" value="Glyco_hydro_b"/>
</dbReference>
<evidence type="ECO:0000256" key="2">
    <source>
        <dbReference type="ARBA" id="ARBA00023295"/>
    </source>
</evidence>
<protein>
    <submittedName>
        <fullName evidence="4">Glycosidase</fullName>
    </submittedName>
</protein>
<dbReference type="Gene3D" id="3.20.20.80">
    <property type="entry name" value="Glycosidases"/>
    <property type="match status" value="1"/>
</dbReference>
<dbReference type="Gene3D" id="2.60.40.1180">
    <property type="entry name" value="Golgi alpha-mannosidase II"/>
    <property type="match status" value="1"/>
</dbReference>
<dbReference type="InterPro" id="IPR015171">
    <property type="entry name" value="Cyc-maltodext_N"/>
</dbReference>
<dbReference type="SUPFAM" id="SSF51011">
    <property type="entry name" value="Glycosyl hydrolase domain"/>
    <property type="match status" value="1"/>
</dbReference>
<accession>A0A1I6G9Q5</accession>
<dbReference type="GO" id="GO:0016798">
    <property type="term" value="F:hydrolase activity, acting on glycosyl bonds"/>
    <property type="evidence" value="ECO:0007669"/>
    <property type="project" value="UniProtKB-KW"/>
</dbReference>
<dbReference type="Proteomes" id="UP000199534">
    <property type="component" value="Unassembled WGS sequence"/>
</dbReference>
<dbReference type="AlphaFoldDB" id="A0A1I6G9Q5"/>
<dbReference type="InterPro" id="IPR014756">
    <property type="entry name" value="Ig_E-set"/>
</dbReference>
<dbReference type="InterPro" id="IPR019492">
    <property type="entry name" value="Cyclo-malto-dextrinase_C"/>
</dbReference>
<gene>
    <name evidence="4" type="ORF">SAMN04490243_1452</name>
</gene>
<evidence type="ECO:0000256" key="1">
    <source>
        <dbReference type="ARBA" id="ARBA00022801"/>
    </source>
</evidence>
<keyword evidence="2 4" id="KW-0326">Glycosidase</keyword>
<dbReference type="SUPFAM" id="SSF51445">
    <property type="entry name" value="(Trans)glycosidases"/>
    <property type="match status" value="1"/>
</dbReference>
<organism evidence="4 5">
    <name type="scientific">Robiginitalea myxolifaciens</name>
    <dbReference type="NCBI Taxonomy" id="400055"/>
    <lineage>
        <taxon>Bacteria</taxon>
        <taxon>Pseudomonadati</taxon>
        <taxon>Bacteroidota</taxon>
        <taxon>Flavobacteriia</taxon>
        <taxon>Flavobacteriales</taxon>
        <taxon>Flavobacteriaceae</taxon>
        <taxon>Robiginitalea</taxon>
    </lineage>
</organism>
<proteinExistence type="predicted"/>
<sequence length="628" mass="71595">MGALVSNRGLFGTIAAILLLMTTAPLHAQLRAEPPDWWLGMNNPKLQLMVIGEGIGRTTPSLDYTGVSLDAWHTATSPNYLFLDLIIGPEASAGTLPLRFVFPDGRSENLSYPLQERERPASAYTGFDATDVIYLITPDRFANGNPENDRWPGMREQKVDRTDDYGRHGGDIQGIRDHLDYLADMGFTALWSSPLLENDMPESSYHGYAITDFYKVDPRFGTLEEYKALSAEAASRGIKLIMDQVANHCGLYHWWMEDLPFTDWIHYQKEWQQGQPYTVTNHQRTVNQDAYASEADRELMNAGWFVPSMPDLNQDNPFLARYLIQNSIWWVETLNLGGIRQDTYPYPDKDFMAEWARAIMEEYPNFNIVGEEWSYNPLLVAYWQHGMANRDGYQSWLRSTMDFPLQQDLVSALNQEEGWDAGLNVLYQSLANDFNYPRPEDLLVFADNHDMDRLFTQVKESPQRAEMAMAFVLTAPRTPQVYYGTEILMENSAKPGDHGLIRTEFPGGWADSPVNAFTGKGLSPAQKTMQLRMRRLLQYRKGSWALKSGSTLHFSPQDGVYLMARKFEEETVVLLLNKNKAPYTLELERFSELGVSGELWEVLREKTVKWSGKLNLDAPGAYILTTSK</sequence>
<name>A0A1I6G9Q5_9FLAO</name>